<gene>
    <name evidence="1" type="ORF">DCHRY22_LOCUS16216</name>
</gene>
<dbReference type="AlphaFoldDB" id="A0A8J2R947"/>
<keyword evidence="2" id="KW-1185">Reference proteome</keyword>
<dbReference type="EMBL" id="CAKASE010000083">
    <property type="protein sequence ID" value="CAG9585889.1"/>
    <property type="molecule type" value="Genomic_DNA"/>
</dbReference>
<comment type="caution">
    <text evidence="1">The sequence shown here is derived from an EMBL/GenBank/DDBJ whole genome shotgun (WGS) entry which is preliminary data.</text>
</comment>
<evidence type="ECO:0000313" key="2">
    <source>
        <dbReference type="Proteomes" id="UP000789524"/>
    </source>
</evidence>
<accession>A0A8J2R947</accession>
<sequence length="89" mass="10169">MIKRDPELLINVADDDFDCLEETASDKDALGIKDEDDMHEELGESDETITNNEILPHTTAKRRPLEVTSIEEIPYDKKPKIKSELLSTR</sequence>
<name>A0A8J2R947_9NEOP</name>
<evidence type="ECO:0000313" key="1">
    <source>
        <dbReference type="EMBL" id="CAG9585889.1"/>
    </source>
</evidence>
<protein>
    <submittedName>
        <fullName evidence="1">(African queen) hypothetical protein</fullName>
    </submittedName>
</protein>
<reference evidence="1" key="1">
    <citation type="submission" date="2021-09" db="EMBL/GenBank/DDBJ databases">
        <authorList>
            <person name="Martin H S."/>
        </authorList>
    </citation>
    <scope>NUCLEOTIDE SEQUENCE</scope>
</reference>
<proteinExistence type="predicted"/>
<dbReference type="Proteomes" id="UP000789524">
    <property type="component" value="Unassembled WGS sequence"/>
</dbReference>
<organism evidence="1 2">
    <name type="scientific">Danaus chrysippus</name>
    <name type="common">African queen</name>
    <dbReference type="NCBI Taxonomy" id="151541"/>
    <lineage>
        <taxon>Eukaryota</taxon>
        <taxon>Metazoa</taxon>
        <taxon>Ecdysozoa</taxon>
        <taxon>Arthropoda</taxon>
        <taxon>Hexapoda</taxon>
        <taxon>Insecta</taxon>
        <taxon>Pterygota</taxon>
        <taxon>Neoptera</taxon>
        <taxon>Endopterygota</taxon>
        <taxon>Lepidoptera</taxon>
        <taxon>Glossata</taxon>
        <taxon>Ditrysia</taxon>
        <taxon>Papilionoidea</taxon>
        <taxon>Nymphalidae</taxon>
        <taxon>Danainae</taxon>
        <taxon>Danaini</taxon>
        <taxon>Danaina</taxon>
        <taxon>Danaus</taxon>
        <taxon>Anosia</taxon>
    </lineage>
</organism>